<gene>
    <name evidence="3" type="ORF">GTQ38_02010</name>
</gene>
<keyword evidence="4" id="KW-1185">Reference proteome</keyword>
<dbReference type="PANTHER" id="PTHR34477">
    <property type="entry name" value="UPF0213 PROTEIN YHBQ"/>
    <property type="match status" value="1"/>
</dbReference>
<protein>
    <submittedName>
        <fullName evidence="3">GIY-YIG nuclease family protein</fullName>
    </submittedName>
</protein>
<dbReference type="SUPFAM" id="SSF82771">
    <property type="entry name" value="GIY-YIG endonuclease"/>
    <property type="match status" value="1"/>
</dbReference>
<dbReference type="Proteomes" id="UP000475249">
    <property type="component" value="Unassembled WGS sequence"/>
</dbReference>
<dbReference type="AlphaFoldDB" id="A0A6L9E7Q2"/>
<comment type="caution">
    <text evidence="3">The sequence shown here is derived from an EMBL/GenBank/DDBJ whole genome shotgun (WGS) entry which is preliminary data.</text>
</comment>
<accession>A0A6L9E7Q2</accession>
<dbReference type="InterPro" id="IPR035901">
    <property type="entry name" value="GIY-YIG_endonuc_sf"/>
</dbReference>
<evidence type="ECO:0000313" key="4">
    <source>
        <dbReference type="Proteomes" id="UP000475249"/>
    </source>
</evidence>
<evidence type="ECO:0000313" key="3">
    <source>
        <dbReference type="EMBL" id="NAS10757.1"/>
    </source>
</evidence>
<dbReference type="Gene3D" id="3.40.1440.10">
    <property type="entry name" value="GIY-YIG endonuclease"/>
    <property type="match status" value="1"/>
</dbReference>
<dbReference type="Pfam" id="PF01541">
    <property type="entry name" value="GIY-YIG"/>
    <property type="match status" value="1"/>
</dbReference>
<sequence length="95" mass="11483">MILPYCVYVLQSEKDLLLYHGYTTNLHNRIINHNRGGTKSTSRRRPLKLIYCEFFLSKKDAKRREMYFKTSQGKRMLKLVLKRTLKEINYPKRKT</sequence>
<evidence type="ECO:0000256" key="1">
    <source>
        <dbReference type="ARBA" id="ARBA00007435"/>
    </source>
</evidence>
<name>A0A6L9E7Q2_9FLAO</name>
<dbReference type="EMBL" id="WXYO01000001">
    <property type="protein sequence ID" value="NAS10757.1"/>
    <property type="molecule type" value="Genomic_DNA"/>
</dbReference>
<evidence type="ECO:0000259" key="2">
    <source>
        <dbReference type="PROSITE" id="PS50164"/>
    </source>
</evidence>
<reference evidence="3 4" key="1">
    <citation type="submission" date="2020-01" db="EMBL/GenBank/DDBJ databases">
        <title>Bacteria diversity of Porities sp.</title>
        <authorList>
            <person name="Wang G."/>
        </authorList>
    </citation>
    <scope>NUCLEOTIDE SEQUENCE [LARGE SCALE GENOMIC DNA]</scope>
    <source>
        <strain evidence="3 4">R33</strain>
    </source>
</reference>
<feature type="domain" description="GIY-YIG" evidence="2">
    <location>
        <begin position="3"/>
        <end position="80"/>
    </location>
</feature>
<dbReference type="PANTHER" id="PTHR34477:SF1">
    <property type="entry name" value="UPF0213 PROTEIN YHBQ"/>
    <property type="match status" value="1"/>
</dbReference>
<organism evidence="3 4">
    <name type="scientific">Poritiphilus flavus</name>
    <dbReference type="NCBI Taxonomy" id="2697053"/>
    <lineage>
        <taxon>Bacteria</taxon>
        <taxon>Pseudomonadati</taxon>
        <taxon>Bacteroidota</taxon>
        <taxon>Flavobacteriia</taxon>
        <taxon>Flavobacteriales</taxon>
        <taxon>Flavobacteriaceae</taxon>
        <taxon>Poritiphilus</taxon>
    </lineage>
</organism>
<comment type="similarity">
    <text evidence="1">Belongs to the UPF0213 family.</text>
</comment>
<dbReference type="PROSITE" id="PS50164">
    <property type="entry name" value="GIY_YIG"/>
    <property type="match status" value="1"/>
</dbReference>
<proteinExistence type="inferred from homology"/>
<dbReference type="InterPro" id="IPR050190">
    <property type="entry name" value="UPF0213_domain"/>
</dbReference>
<dbReference type="InterPro" id="IPR000305">
    <property type="entry name" value="GIY-YIG_endonuc"/>
</dbReference>